<evidence type="ECO:0000313" key="2">
    <source>
        <dbReference type="Proteomes" id="UP000749320"/>
    </source>
</evidence>
<evidence type="ECO:0000313" key="1">
    <source>
        <dbReference type="EMBL" id="HJF39715.1"/>
    </source>
</evidence>
<protein>
    <submittedName>
        <fullName evidence="1">Uncharacterized protein</fullName>
    </submittedName>
</protein>
<proteinExistence type="predicted"/>
<comment type="caution">
    <text evidence="1">The sequence shown here is derived from an EMBL/GenBank/DDBJ whole genome shotgun (WGS) entry which is preliminary data.</text>
</comment>
<dbReference type="AlphaFoldDB" id="A0A921KIL8"/>
<reference evidence="1" key="2">
    <citation type="submission" date="2021-09" db="EMBL/GenBank/DDBJ databases">
        <authorList>
            <person name="Gilroy R."/>
        </authorList>
    </citation>
    <scope>NUCLEOTIDE SEQUENCE</scope>
    <source>
        <strain evidence="1">CHK193-16274</strain>
    </source>
</reference>
<sequence>MGNIFKKFPQKVIIWAVSGQIWSERRNFKKFSILEAIGHLLDRYEVERRKMIFFIVQLNKRHFAVPIWCERRKIDFFHFQLSKQLLAGQIWCGRRKIKKFLDLVIKLPIADPICSRKRNFFSKMEAKRRFLSLYVVKEKKTKHFCNKSFSGLIWSERGKSEIFSSINLAKRTLLSLYDVKGRKQSDFCQNAPFYLY</sequence>
<gene>
    <name evidence="1" type="ORF">K8V91_02215</name>
</gene>
<dbReference type="EMBL" id="DYWV01000072">
    <property type="protein sequence ID" value="HJF39715.1"/>
    <property type="molecule type" value="Genomic_DNA"/>
</dbReference>
<accession>A0A921KIL8</accession>
<dbReference type="RefSeq" id="WP_191404414.1">
    <property type="nucleotide sequence ID" value="NZ_CAWUZP010000045.1"/>
</dbReference>
<organism evidence="1 2">
    <name type="scientific">Thomasclavelia spiroformis</name>
    <dbReference type="NCBI Taxonomy" id="29348"/>
    <lineage>
        <taxon>Bacteria</taxon>
        <taxon>Bacillati</taxon>
        <taxon>Bacillota</taxon>
        <taxon>Erysipelotrichia</taxon>
        <taxon>Erysipelotrichales</taxon>
        <taxon>Coprobacillaceae</taxon>
        <taxon>Thomasclavelia</taxon>
    </lineage>
</organism>
<reference evidence="1" key="1">
    <citation type="journal article" date="2021" name="PeerJ">
        <title>Extensive microbial diversity within the chicken gut microbiome revealed by metagenomics and culture.</title>
        <authorList>
            <person name="Gilroy R."/>
            <person name="Ravi A."/>
            <person name="Getino M."/>
            <person name="Pursley I."/>
            <person name="Horton D.L."/>
            <person name="Alikhan N.F."/>
            <person name="Baker D."/>
            <person name="Gharbi K."/>
            <person name="Hall N."/>
            <person name="Watson M."/>
            <person name="Adriaenssens E.M."/>
            <person name="Foster-Nyarko E."/>
            <person name="Jarju S."/>
            <person name="Secka A."/>
            <person name="Antonio M."/>
            <person name="Oren A."/>
            <person name="Chaudhuri R.R."/>
            <person name="La Ragione R."/>
            <person name="Hildebrand F."/>
            <person name="Pallen M.J."/>
        </authorList>
    </citation>
    <scope>NUCLEOTIDE SEQUENCE</scope>
    <source>
        <strain evidence="1">CHK193-16274</strain>
    </source>
</reference>
<name>A0A921KIL8_9FIRM</name>
<dbReference type="Proteomes" id="UP000749320">
    <property type="component" value="Unassembled WGS sequence"/>
</dbReference>